<dbReference type="InterPro" id="IPR036259">
    <property type="entry name" value="MFS_trans_sf"/>
</dbReference>
<proteinExistence type="predicted"/>
<feature type="transmembrane region" description="Helical" evidence="7">
    <location>
        <begin position="88"/>
        <end position="119"/>
    </location>
</feature>
<gene>
    <name evidence="9" type="ORF">ENK44_08690</name>
</gene>
<dbReference type="InterPro" id="IPR011701">
    <property type="entry name" value="MFS"/>
</dbReference>
<dbReference type="InterPro" id="IPR050171">
    <property type="entry name" value="MFS_Transporters"/>
</dbReference>
<evidence type="ECO:0000256" key="1">
    <source>
        <dbReference type="ARBA" id="ARBA00004651"/>
    </source>
</evidence>
<dbReference type="GO" id="GO:0005886">
    <property type="term" value="C:plasma membrane"/>
    <property type="evidence" value="ECO:0007669"/>
    <property type="project" value="UniProtKB-SubCell"/>
</dbReference>
<dbReference type="Proteomes" id="UP000885779">
    <property type="component" value="Unassembled WGS sequence"/>
</dbReference>
<dbReference type="EMBL" id="DRQG01000082">
    <property type="protein sequence ID" value="HGY55764.1"/>
    <property type="molecule type" value="Genomic_DNA"/>
</dbReference>
<evidence type="ECO:0000256" key="5">
    <source>
        <dbReference type="ARBA" id="ARBA00022989"/>
    </source>
</evidence>
<keyword evidence="6 7" id="KW-0472">Membrane</keyword>
<name>A0A7V4U2M9_CALAY</name>
<dbReference type="Gene3D" id="1.20.1250.20">
    <property type="entry name" value="MFS general substrate transporter like domains"/>
    <property type="match status" value="1"/>
</dbReference>
<dbReference type="GO" id="GO:0022857">
    <property type="term" value="F:transmembrane transporter activity"/>
    <property type="evidence" value="ECO:0007669"/>
    <property type="project" value="InterPro"/>
</dbReference>
<keyword evidence="3" id="KW-1003">Cell membrane</keyword>
<comment type="subcellular location">
    <subcellularLocation>
        <location evidence="1">Cell membrane</location>
        <topology evidence="1">Multi-pass membrane protein</topology>
    </subcellularLocation>
</comment>
<reference evidence="9" key="1">
    <citation type="journal article" date="2020" name="mSystems">
        <title>Genome- and Community-Level Interaction Insights into Carbon Utilization and Element Cycling Functions of Hydrothermarchaeota in Hydrothermal Sediment.</title>
        <authorList>
            <person name="Zhou Z."/>
            <person name="Liu Y."/>
            <person name="Xu W."/>
            <person name="Pan J."/>
            <person name="Luo Z.H."/>
            <person name="Li M."/>
        </authorList>
    </citation>
    <scope>NUCLEOTIDE SEQUENCE [LARGE SCALE GENOMIC DNA]</scope>
    <source>
        <strain evidence="9">HyVt-577</strain>
    </source>
</reference>
<feature type="transmembrane region" description="Helical" evidence="7">
    <location>
        <begin position="20"/>
        <end position="44"/>
    </location>
</feature>
<evidence type="ECO:0000256" key="4">
    <source>
        <dbReference type="ARBA" id="ARBA00022692"/>
    </source>
</evidence>
<feature type="transmembrane region" description="Helical" evidence="7">
    <location>
        <begin position="282"/>
        <end position="302"/>
    </location>
</feature>
<evidence type="ECO:0000256" key="3">
    <source>
        <dbReference type="ARBA" id="ARBA00022475"/>
    </source>
</evidence>
<feature type="transmembrane region" description="Helical" evidence="7">
    <location>
        <begin position="343"/>
        <end position="362"/>
    </location>
</feature>
<feature type="transmembrane region" description="Helical" evidence="7">
    <location>
        <begin position="308"/>
        <end position="331"/>
    </location>
</feature>
<dbReference type="AlphaFoldDB" id="A0A7V4U2M9"/>
<feature type="domain" description="Major facilitator superfamily (MFS) profile" evidence="8">
    <location>
        <begin position="19"/>
        <end position="400"/>
    </location>
</feature>
<evidence type="ECO:0000313" key="9">
    <source>
        <dbReference type="EMBL" id="HGY55764.1"/>
    </source>
</evidence>
<organism evidence="9">
    <name type="scientific">Caldithrix abyssi</name>
    <dbReference type="NCBI Taxonomy" id="187145"/>
    <lineage>
        <taxon>Bacteria</taxon>
        <taxon>Pseudomonadati</taxon>
        <taxon>Calditrichota</taxon>
        <taxon>Calditrichia</taxon>
        <taxon>Calditrichales</taxon>
        <taxon>Calditrichaceae</taxon>
        <taxon>Caldithrix</taxon>
    </lineage>
</organism>
<feature type="transmembrane region" description="Helical" evidence="7">
    <location>
        <begin position="149"/>
        <end position="166"/>
    </location>
</feature>
<keyword evidence="4 7" id="KW-0812">Transmembrane</keyword>
<feature type="transmembrane region" description="Helical" evidence="7">
    <location>
        <begin position="56"/>
        <end position="76"/>
    </location>
</feature>
<comment type="caution">
    <text evidence="9">The sequence shown here is derived from an EMBL/GenBank/DDBJ whole genome shotgun (WGS) entry which is preliminary data.</text>
</comment>
<evidence type="ECO:0000256" key="6">
    <source>
        <dbReference type="ARBA" id="ARBA00023136"/>
    </source>
</evidence>
<dbReference type="PANTHER" id="PTHR23517:SF2">
    <property type="entry name" value="MULTIDRUG RESISTANCE PROTEIN MDTH"/>
    <property type="match status" value="1"/>
</dbReference>
<feature type="transmembrane region" description="Helical" evidence="7">
    <location>
        <begin position="172"/>
        <end position="192"/>
    </location>
</feature>
<dbReference type="PROSITE" id="PS50850">
    <property type="entry name" value="MFS"/>
    <property type="match status" value="1"/>
</dbReference>
<evidence type="ECO:0000256" key="7">
    <source>
        <dbReference type="SAM" id="Phobius"/>
    </source>
</evidence>
<evidence type="ECO:0000259" key="8">
    <source>
        <dbReference type="PROSITE" id="PS50850"/>
    </source>
</evidence>
<keyword evidence="5 7" id="KW-1133">Transmembrane helix</keyword>
<feature type="transmembrane region" description="Helical" evidence="7">
    <location>
        <begin position="255"/>
        <end position="275"/>
    </location>
</feature>
<keyword evidence="2" id="KW-0813">Transport</keyword>
<protein>
    <submittedName>
        <fullName evidence="9">MFS transporter</fullName>
    </submittedName>
</protein>
<feature type="transmembrane region" description="Helical" evidence="7">
    <location>
        <begin position="218"/>
        <end position="243"/>
    </location>
</feature>
<dbReference type="InterPro" id="IPR020846">
    <property type="entry name" value="MFS_dom"/>
</dbReference>
<evidence type="ECO:0000256" key="2">
    <source>
        <dbReference type="ARBA" id="ARBA00022448"/>
    </source>
</evidence>
<dbReference type="SUPFAM" id="SSF103473">
    <property type="entry name" value="MFS general substrate transporter"/>
    <property type="match status" value="1"/>
</dbReference>
<accession>A0A7V4U2M9</accession>
<dbReference type="Pfam" id="PF07690">
    <property type="entry name" value="MFS_1"/>
    <property type="match status" value="1"/>
</dbReference>
<sequence length="403" mass="44913">MFRFLIQEYKASFSGLPRPAWILALAAFINRSGSMALFFLTLYLTSQKGLSPGEAGRMISLYGLGAMIGSFTGGRLSDRLGAVRVQMLSFFLSGIGFVILGYLNRPFIISIFIFFLAVISETSRPANISAMAEACPPAMRARGMALNRLAINFGMAIGPALGGFLATINYIYLFWTDGITWIAAASVLFFFFREKSHLYTNRKKELSQPVRSPYKDRAYLFSLFLLLGLGLLFTQIFSTWPLYLKSVYALKENHIGLLSGFNAVLVTLIEMPLVYRMEKRNTITIMAAGSLFLYAGFVLLPLGHTLSFAFFTVLIWTIGEMLIFPLFSGWVANRAGDKNRGQYMGLFTFIFALSFVLGPFFGTLMYEQIGPDQLWYGFGVLGVIVSLGFIGLKRFLTKEISGK</sequence>
<dbReference type="PANTHER" id="PTHR23517">
    <property type="entry name" value="RESISTANCE PROTEIN MDTM, PUTATIVE-RELATED-RELATED"/>
    <property type="match status" value="1"/>
</dbReference>
<feature type="transmembrane region" description="Helical" evidence="7">
    <location>
        <begin position="374"/>
        <end position="396"/>
    </location>
</feature>